<organism evidence="1">
    <name type="scientific">Trepomonas sp. PC1</name>
    <dbReference type="NCBI Taxonomy" id="1076344"/>
    <lineage>
        <taxon>Eukaryota</taxon>
        <taxon>Metamonada</taxon>
        <taxon>Diplomonadida</taxon>
        <taxon>Hexamitidae</taxon>
        <taxon>Hexamitinae</taxon>
        <taxon>Trepomonas</taxon>
    </lineage>
</organism>
<reference evidence="1" key="1">
    <citation type="submission" date="2015-07" db="EMBL/GenBank/DDBJ databases">
        <title>Adaptation to a free-living lifestyle via gene acquisitions in the diplomonad Trepomonas sp. PC1.</title>
        <authorList>
            <person name="Xu F."/>
            <person name="Jerlstrom-Hultqvist J."/>
            <person name="Kolisko M."/>
            <person name="Simpson A.G.B."/>
            <person name="Roger A.J."/>
            <person name="Svard S.G."/>
            <person name="Andersson J.O."/>
        </authorList>
    </citation>
    <scope>NUCLEOTIDE SEQUENCE</scope>
    <source>
        <strain evidence="1">PC1</strain>
    </source>
</reference>
<dbReference type="Gene3D" id="2.20.110.10">
    <property type="entry name" value="Histone H3 K4-specific methyltransferase SET7/9 N-terminal domain"/>
    <property type="match status" value="1"/>
</dbReference>
<dbReference type="AlphaFoldDB" id="A0A146K3P3"/>
<accession>A0A146K3P3</accession>
<proteinExistence type="predicted"/>
<name>A0A146K3P3_9EUKA</name>
<protein>
    <submittedName>
        <fullName evidence="1">MORN repeat protein</fullName>
    </submittedName>
</protein>
<dbReference type="EMBL" id="GDID01005104">
    <property type="protein sequence ID" value="JAP91502.1"/>
    <property type="molecule type" value="Transcribed_RNA"/>
</dbReference>
<feature type="non-terminal residue" evidence="1">
    <location>
        <position position="1"/>
    </location>
</feature>
<dbReference type="SUPFAM" id="SSF82185">
    <property type="entry name" value="Histone H3 K4-specific methyltransferase SET7/9 N-terminal domain"/>
    <property type="match status" value="2"/>
</dbReference>
<evidence type="ECO:0000313" key="1">
    <source>
        <dbReference type="EMBL" id="JAP91502.1"/>
    </source>
</evidence>
<gene>
    <name evidence="1" type="ORF">TPC1_16871</name>
</gene>
<sequence length="304" mass="34621">KNRIPVTESGVYINKKKQGYFWQTFNNGDRFSGSFSNDLKEGEWVEIYASGNQFIGTYHDGIEQGDWNFKYQNGSEAFGKLDGGIQQGLWVLKYINGNILSGNIKNGVKTGTWKMESNGMEFVTIFVGGKCDLFHSSSGFAGKFQNGMRNGFWIFQPHYGLQFSCFYEDDVKNGPYTELKTGEFYQCCYENGKVVSEEKNLGKCTLINTKNEIGYIKNEVKVGFWKLMSDPISDDQPEIQNYELGEFVNGIKEGQWVSVTYQARNQRTTKNITYENGIQKQVDEGLVSQQSITSTLQRELLNIQ</sequence>